<feature type="compositionally biased region" description="Pro residues" evidence="1">
    <location>
        <begin position="168"/>
        <end position="184"/>
    </location>
</feature>
<organism evidence="3 4">
    <name type="scientific">Dunaliella salina</name>
    <name type="common">Green alga</name>
    <name type="synonym">Protococcus salinus</name>
    <dbReference type="NCBI Taxonomy" id="3046"/>
    <lineage>
        <taxon>Eukaryota</taxon>
        <taxon>Viridiplantae</taxon>
        <taxon>Chlorophyta</taxon>
        <taxon>core chlorophytes</taxon>
        <taxon>Chlorophyceae</taxon>
        <taxon>CS clade</taxon>
        <taxon>Chlamydomonadales</taxon>
        <taxon>Dunaliellaceae</taxon>
        <taxon>Dunaliella</taxon>
    </lineage>
</organism>
<name>A0ABQ7FUI8_DUNSA</name>
<comment type="caution">
    <text evidence="3">The sequence shown here is derived from an EMBL/GenBank/DDBJ whole genome shotgun (WGS) entry which is preliminary data.</text>
</comment>
<sequence>MSSSQQRALAHELAEAYGLATISTGHEPNRAVQLLRTPSTGEPQNPLCAAAAALTPEELQALALAQQGQPPNTWILRLVDVQPGANPNLFLRDWAGEYTLNWTSDSTANVVFTREAAYKGASSTLAGGVRNAFRVDRSQPPTTTPSSSSASQQQQQQPALSAAVVASKPPPPRPAPPPIAPPPSREWLVRAL</sequence>
<feature type="compositionally biased region" description="Low complexity" evidence="1">
    <location>
        <begin position="138"/>
        <end position="167"/>
    </location>
</feature>
<dbReference type="EMBL" id="MU071407">
    <property type="protein sequence ID" value="KAF5826072.1"/>
    <property type="molecule type" value="Genomic_DNA"/>
</dbReference>
<feature type="non-terminal residue" evidence="3">
    <location>
        <position position="192"/>
    </location>
</feature>
<keyword evidence="4" id="KW-1185">Reference proteome</keyword>
<evidence type="ECO:0000313" key="4">
    <source>
        <dbReference type="Proteomes" id="UP000815325"/>
    </source>
</evidence>
<accession>A0ABQ7FUI8</accession>
<gene>
    <name evidence="3" type="ORF">DUNSADRAFT_4960</name>
</gene>
<protein>
    <recommendedName>
        <fullName evidence="2">R3H domain-containing protein</fullName>
    </recommendedName>
</protein>
<dbReference type="InterPro" id="IPR001374">
    <property type="entry name" value="R3H_dom"/>
</dbReference>
<evidence type="ECO:0000313" key="3">
    <source>
        <dbReference type="EMBL" id="KAF5826072.1"/>
    </source>
</evidence>
<evidence type="ECO:0000256" key="1">
    <source>
        <dbReference type="SAM" id="MobiDB-lite"/>
    </source>
</evidence>
<proteinExistence type="predicted"/>
<dbReference type="Gene3D" id="3.30.1370.50">
    <property type="entry name" value="R3H-like domain"/>
    <property type="match status" value="1"/>
</dbReference>
<dbReference type="Pfam" id="PF01424">
    <property type="entry name" value="R3H"/>
    <property type="match status" value="1"/>
</dbReference>
<feature type="region of interest" description="Disordered" evidence="1">
    <location>
        <begin position="135"/>
        <end position="192"/>
    </location>
</feature>
<dbReference type="SUPFAM" id="SSF82708">
    <property type="entry name" value="R3H domain"/>
    <property type="match status" value="1"/>
</dbReference>
<feature type="domain" description="R3H" evidence="2">
    <location>
        <begin position="3"/>
        <end position="34"/>
    </location>
</feature>
<dbReference type="InterPro" id="IPR036867">
    <property type="entry name" value="R3H_dom_sf"/>
</dbReference>
<evidence type="ECO:0000259" key="2">
    <source>
        <dbReference type="Pfam" id="PF01424"/>
    </source>
</evidence>
<dbReference type="Proteomes" id="UP000815325">
    <property type="component" value="Unassembled WGS sequence"/>
</dbReference>
<reference evidence="3" key="1">
    <citation type="submission" date="2017-08" db="EMBL/GenBank/DDBJ databases">
        <authorList>
            <person name="Polle J.E."/>
            <person name="Barry K."/>
            <person name="Cushman J."/>
            <person name="Schmutz J."/>
            <person name="Tran D."/>
            <person name="Hathwaick L.T."/>
            <person name="Yim W.C."/>
            <person name="Jenkins J."/>
            <person name="Mckie-Krisberg Z.M."/>
            <person name="Prochnik S."/>
            <person name="Lindquist E."/>
            <person name="Dockter R.B."/>
            <person name="Adam C."/>
            <person name="Molina H."/>
            <person name="Bunkerborg J."/>
            <person name="Jin E."/>
            <person name="Buchheim M."/>
            <person name="Magnuson J."/>
        </authorList>
    </citation>
    <scope>NUCLEOTIDE SEQUENCE</scope>
    <source>
        <strain evidence="3">CCAP 19/18</strain>
    </source>
</reference>